<organism evidence="2 3">
    <name type="scientific">Rhodoferax antarcticus ANT.BR</name>
    <dbReference type="NCBI Taxonomy" id="1111071"/>
    <lineage>
        <taxon>Bacteria</taxon>
        <taxon>Pseudomonadati</taxon>
        <taxon>Pseudomonadota</taxon>
        <taxon>Betaproteobacteria</taxon>
        <taxon>Burkholderiales</taxon>
        <taxon>Comamonadaceae</taxon>
        <taxon>Rhodoferax</taxon>
    </lineage>
</organism>
<dbReference type="InterPro" id="IPR046524">
    <property type="entry name" value="DUF6701"/>
</dbReference>
<accession>A0A1Q8YEP9</accession>
<evidence type="ECO:0000313" key="2">
    <source>
        <dbReference type="EMBL" id="OLP06389.1"/>
    </source>
</evidence>
<dbReference type="Gene3D" id="2.60.120.200">
    <property type="match status" value="2"/>
</dbReference>
<name>A0A1Q8YEP9_9BURK</name>
<evidence type="ECO:0000313" key="3">
    <source>
        <dbReference type="Proteomes" id="UP000185911"/>
    </source>
</evidence>
<comment type="caution">
    <text evidence="2">The sequence shown here is derived from an EMBL/GenBank/DDBJ whole genome shotgun (WGS) entry which is preliminary data.</text>
</comment>
<keyword evidence="3" id="KW-1185">Reference proteome</keyword>
<dbReference type="Pfam" id="PF13385">
    <property type="entry name" value="Laminin_G_3"/>
    <property type="match status" value="1"/>
</dbReference>
<dbReference type="Proteomes" id="UP000185911">
    <property type="component" value="Unassembled WGS sequence"/>
</dbReference>
<reference evidence="2 3" key="1">
    <citation type="submission" date="2017-01" db="EMBL/GenBank/DDBJ databases">
        <title>Genome sequence of Rhodoferax antarcticus ANT.BR, a psychrophilic purple nonsulfur bacterium from an Antarctic microbial mat.</title>
        <authorList>
            <person name="Baker J."/>
            <person name="Riester C."/>
            <person name="Skinner B."/>
            <person name="Newell A."/>
            <person name="Swingley W."/>
            <person name="Madigan M."/>
            <person name="Jung D."/>
            <person name="Asao M."/>
            <person name="Chen M."/>
            <person name="Loughlin P."/>
            <person name="Pan H."/>
            <person name="Lin S."/>
            <person name="Li N."/>
            <person name="Shaw J."/>
            <person name="Prado M."/>
            <person name="Sherman C."/>
            <person name="Li X."/>
            <person name="Tang J."/>
            <person name="Blankenship R."/>
            <person name="Zhao T."/>
            <person name="Touchman J."/>
            <person name="Sattley M."/>
        </authorList>
    </citation>
    <scope>NUCLEOTIDE SEQUENCE [LARGE SCALE GENOMIC DNA]</scope>
    <source>
        <strain evidence="2 3">ANT.BR</strain>
    </source>
</reference>
<proteinExistence type="predicted"/>
<evidence type="ECO:0000259" key="1">
    <source>
        <dbReference type="Pfam" id="PF20419"/>
    </source>
</evidence>
<dbReference type="SUPFAM" id="SSF49899">
    <property type="entry name" value="Concanavalin A-like lectins/glucanases"/>
    <property type="match status" value="2"/>
</dbReference>
<sequence length="1295" mass="131465">MIQANTVSGTNVVSVKGDIIATSTLTLSSNTNNITGNISAGGNTSLGGSITGAVMTTGGAVNLASGTSVTGNVTSTGGAVTINPSGVTVGGDVTASGAVSLGSGTSVTGNVTSAGGDVTLADSDVGVGMCIKAPSSKAINLGWNASAGGVCCSNGSVCSNTCVANNSGKSMPGLCTVTTLIAQYRMEEAAWTGTTGELKDSAGYTGGPFNGQAIGSPFATPASANPARASNPGTCGYATMSGGAFDIPNLPVVTTPGAKTSVAFWMYWDGTNGVMPMGWGRHDLLLTGGFFGFNTSNGDVYGSSSSALKNGWHHVVAIFTNGSVTTNKLYIDGVDQTLSQRNSFDPNNVFAVVSSTLRIGGWTHDNDYRFKSAIDELSVFNGALSASEVTALFAQTHACPSSQTCLTDNFATGTLDTSLWNVYGVGYTPQVVTSPTVTSNRLRLTDNSGGRATFAQLKKWFPGANNKVVVEFDFFGWGGSGADGIAMVLSDASASPAPGGFGGSLGYANRSGSDGFGGGWLGIGLDEFGNFPNSTEGRRGYPLGYALPAGSKAAGFAANSIAVRGSGTGQSAGYALLANSGALSPAIKTGTSATDSTTKHRYRITVDHSNSINAYVSVERDATGTGSSYTTVIPAFDIKVAAAGQATVPANFLLSFTGSTGGSTNNHEISNVRVCATSMNAVGGSAPAANFECMDDYLSQASYVNRQTTASGRNPIYTKLARTAFKLRMVPLASDGAIKPDYIAAGGSSKSVTVELFDNNSTPAPACSAYSASNLVATQSATLASGVAYLTGNFTVNKAYPKVMCRVTDSNGASPVYGCSSDSFAVRPGAVTLSTTPTMAAPPSASSASPIKAGSNFTLRATTSTNSSDAYAGTLGQTTGALTAQTTAQDTSQVSGGVIGTLTPASLVSNAVAVNATYSEVGYLYLAAGAYQDSSYTAVDGASDCVSGSTSVTLSGGKYGCVIGTTAQVSLGRFIPDHFDVAVASNGAMQAACTSGNFTYTGQAMVYTSPPSLTIKPMNAASAGSVTQNYQGVFQKLGAANVLLTPPSFDGSQLGADGSTLAGLVSVLGTGGLINSSGTMTYTLKSDDAFTYTRNPNALVAPYTSAIWLPLASVIDSDTVNAPGSLPTLKPTGVNLRFGRLRLENAFGSEKLPLAVPLQAQHWAGSYFVTNGLDSCTVLSVPAAQTLGAGAKPAGAEGLYFYPEVTGKNQLLSSDTVPTLTSPLVAGKSKLSFTAPQKTGWLDVILQVRPYLLGNWGNCNGQTGAAGLFDDLPCARAAFGIYGSKSPIIYRRENY</sequence>
<gene>
    <name evidence="2" type="ORF">BLL52_2625</name>
</gene>
<feature type="domain" description="DUF6701" evidence="1">
    <location>
        <begin position="813"/>
        <end position="1293"/>
    </location>
</feature>
<dbReference type="EMBL" id="MSYM01000013">
    <property type="protein sequence ID" value="OLP06389.1"/>
    <property type="molecule type" value="Genomic_DNA"/>
</dbReference>
<dbReference type="InterPro" id="IPR013320">
    <property type="entry name" value="ConA-like_dom_sf"/>
</dbReference>
<protein>
    <recommendedName>
        <fullName evidence="1">DUF6701 domain-containing protein</fullName>
    </recommendedName>
</protein>
<dbReference type="STRING" id="81479.RA876_07220"/>
<dbReference type="Pfam" id="PF20419">
    <property type="entry name" value="DUF6701"/>
    <property type="match status" value="1"/>
</dbReference>